<protein>
    <submittedName>
        <fullName evidence="3">Uncharacterized protein</fullName>
    </submittedName>
</protein>
<gene>
    <name evidence="3" type="ORF">EXIGLDRAFT_64824</name>
</gene>
<feature type="chain" id="PRO_5007863682" evidence="2">
    <location>
        <begin position="17"/>
        <end position="213"/>
    </location>
</feature>
<evidence type="ECO:0000313" key="3">
    <source>
        <dbReference type="EMBL" id="KZW01523.1"/>
    </source>
</evidence>
<dbReference type="InParanoid" id="A0A165P1W1"/>
<dbReference type="Proteomes" id="UP000077266">
    <property type="component" value="Unassembled WGS sequence"/>
</dbReference>
<dbReference type="EMBL" id="KV425893">
    <property type="protein sequence ID" value="KZW01523.1"/>
    <property type="molecule type" value="Genomic_DNA"/>
</dbReference>
<reference evidence="3 4" key="1">
    <citation type="journal article" date="2016" name="Mol. Biol. Evol.">
        <title>Comparative Genomics of Early-Diverging Mushroom-Forming Fungi Provides Insights into the Origins of Lignocellulose Decay Capabilities.</title>
        <authorList>
            <person name="Nagy L.G."/>
            <person name="Riley R."/>
            <person name="Tritt A."/>
            <person name="Adam C."/>
            <person name="Daum C."/>
            <person name="Floudas D."/>
            <person name="Sun H."/>
            <person name="Yadav J.S."/>
            <person name="Pangilinan J."/>
            <person name="Larsson K.H."/>
            <person name="Matsuura K."/>
            <person name="Barry K."/>
            <person name="Labutti K."/>
            <person name="Kuo R."/>
            <person name="Ohm R.A."/>
            <person name="Bhattacharya S.S."/>
            <person name="Shirouzu T."/>
            <person name="Yoshinaga Y."/>
            <person name="Martin F.M."/>
            <person name="Grigoriev I.V."/>
            <person name="Hibbett D.S."/>
        </authorList>
    </citation>
    <scope>NUCLEOTIDE SEQUENCE [LARGE SCALE GENOMIC DNA]</scope>
    <source>
        <strain evidence="3 4">HHB12029</strain>
    </source>
</reference>
<evidence type="ECO:0000256" key="2">
    <source>
        <dbReference type="SAM" id="SignalP"/>
    </source>
</evidence>
<dbReference type="Gene3D" id="2.60.120.260">
    <property type="entry name" value="Galactose-binding domain-like"/>
    <property type="match status" value="1"/>
</dbReference>
<dbReference type="OrthoDB" id="2984396at2759"/>
<evidence type="ECO:0000313" key="4">
    <source>
        <dbReference type="Proteomes" id="UP000077266"/>
    </source>
</evidence>
<feature type="signal peptide" evidence="2">
    <location>
        <begin position="1"/>
        <end position="16"/>
    </location>
</feature>
<evidence type="ECO:0000256" key="1">
    <source>
        <dbReference type="SAM" id="MobiDB-lite"/>
    </source>
</evidence>
<sequence length="213" mass="22218">MLALVCLLVAPFFARAATTTFDETDSRITYSGSWTQAFPCTLTENGTFVGSQGGCYNIQPNCTTSFKVSHTIGDSATIKFKGTSVTVGLLSSDIASVISVDLDGASIPDTLDMHGDSKAFTCAPLVKKDGLDGKKEHTLVLKLTGASKQDALGATQIMIDSVTITTSDDSDTSSTDTSSASTPSTTQDGSALSTRASHWIALGTAFAMIMTLF</sequence>
<feature type="region of interest" description="Disordered" evidence="1">
    <location>
        <begin position="166"/>
        <end position="190"/>
    </location>
</feature>
<keyword evidence="4" id="KW-1185">Reference proteome</keyword>
<proteinExistence type="predicted"/>
<dbReference type="AlphaFoldDB" id="A0A165P1W1"/>
<feature type="compositionally biased region" description="Low complexity" evidence="1">
    <location>
        <begin position="166"/>
        <end position="188"/>
    </location>
</feature>
<name>A0A165P1W1_EXIGL</name>
<organism evidence="3 4">
    <name type="scientific">Exidia glandulosa HHB12029</name>
    <dbReference type="NCBI Taxonomy" id="1314781"/>
    <lineage>
        <taxon>Eukaryota</taxon>
        <taxon>Fungi</taxon>
        <taxon>Dikarya</taxon>
        <taxon>Basidiomycota</taxon>
        <taxon>Agaricomycotina</taxon>
        <taxon>Agaricomycetes</taxon>
        <taxon>Auriculariales</taxon>
        <taxon>Exidiaceae</taxon>
        <taxon>Exidia</taxon>
    </lineage>
</organism>
<keyword evidence="2" id="KW-0732">Signal</keyword>
<accession>A0A165P1W1</accession>